<protein>
    <submittedName>
        <fullName evidence="2">Uncharacterized protein</fullName>
    </submittedName>
</protein>
<comment type="caution">
    <text evidence="2">The sequence shown here is derived from an EMBL/GenBank/DDBJ whole genome shotgun (WGS) entry which is preliminary data.</text>
</comment>
<name>A0A1D2MDD5_ORCCI</name>
<feature type="transmembrane region" description="Helical" evidence="1">
    <location>
        <begin position="89"/>
        <end position="108"/>
    </location>
</feature>
<evidence type="ECO:0000313" key="3">
    <source>
        <dbReference type="Proteomes" id="UP000094527"/>
    </source>
</evidence>
<dbReference type="Proteomes" id="UP000094527">
    <property type="component" value="Unassembled WGS sequence"/>
</dbReference>
<keyword evidence="1" id="KW-1133">Transmembrane helix</keyword>
<keyword evidence="1" id="KW-0472">Membrane</keyword>
<proteinExistence type="predicted"/>
<dbReference type="AlphaFoldDB" id="A0A1D2MDD5"/>
<reference evidence="2 3" key="1">
    <citation type="journal article" date="2016" name="Genome Biol. Evol.">
        <title>Gene Family Evolution Reflects Adaptation to Soil Environmental Stressors in the Genome of the Collembolan Orchesella cincta.</title>
        <authorList>
            <person name="Faddeeva-Vakhrusheva A."/>
            <person name="Derks M.F."/>
            <person name="Anvar S.Y."/>
            <person name="Agamennone V."/>
            <person name="Suring W."/>
            <person name="Smit S."/>
            <person name="van Straalen N.M."/>
            <person name="Roelofs D."/>
        </authorList>
    </citation>
    <scope>NUCLEOTIDE SEQUENCE [LARGE SCALE GENOMIC DNA]</scope>
    <source>
        <tissue evidence="2">Mixed pool</tissue>
    </source>
</reference>
<evidence type="ECO:0000313" key="2">
    <source>
        <dbReference type="EMBL" id="ODM91026.1"/>
    </source>
</evidence>
<feature type="transmembrane region" description="Helical" evidence="1">
    <location>
        <begin position="12"/>
        <end position="41"/>
    </location>
</feature>
<evidence type="ECO:0000256" key="1">
    <source>
        <dbReference type="SAM" id="Phobius"/>
    </source>
</evidence>
<organism evidence="2 3">
    <name type="scientific">Orchesella cincta</name>
    <name type="common">Springtail</name>
    <name type="synonym">Podura cincta</name>
    <dbReference type="NCBI Taxonomy" id="48709"/>
    <lineage>
        <taxon>Eukaryota</taxon>
        <taxon>Metazoa</taxon>
        <taxon>Ecdysozoa</taxon>
        <taxon>Arthropoda</taxon>
        <taxon>Hexapoda</taxon>
        <taxon>Collembola</taxon>
        <taxon>Entomobryomorpha</taxon>
        <taxon>Entomobryoidea</taxon>
        <taxon>Orchesellidae</taxon>
        <taxon>Orchesellinae</taxon>
        <taxon>Orchesella</taxon>
    </lineage>
</organism>
<feature type="transmembrane region" description="Helical" evidence="1">
    <location>
        <begin position="53"/>
        <end position="77"/>
    </location>
</feature>
<accession>A0A1D2MDD5</accession>
<gene>
    <name evidence="2" type="ORF">Ocin01_15655</name>
</gene>
<dbReference type="EMBL" id="LJIJ01001697">
    <property type="protein sequence ID" value="ODM91026.1"/>
    <property type="molecule type" value="Genomic_DNA"/>
</dbReference>
<keyword evidence="1" id="KW-0812">Transmembrane</keyword>
<sequence length="185" mass="20846">MDISASIPLQRYVKYLAILDAVLSFITLGPFILALSIFGATAFTEGLGDGRKILVIVAVLIVIDILAVRILMAAQLYNGAKTKDYRKCTMWFLFTIIILLLTVSVHFTSGSDMDQLSFRLFLVEIPCRAFELIVVMKFMRQITKEGIPNVAIVHLNPKERFTFNLTQNSNQSPYTSLCVQPQFFN</sequence>
<keyword evidence="3" id="KW-1185">Reference proteome</keyword>